<dbReference type="FunFam" id="3.40.1010.10:FF:000001">
    <property type="entry name" value="Siroheme synthase"/>
    <property type="match status" value="1"/>
</dbReference>
<reference evidence="7 8" key="1">
    <citation type="submission" date="2018-11" db="EMBL/GenBank/DDBJ databases">
        <authorList>
            <person name="Li F."/>
        </authorList>
    </citation>
    <scope>NUCLEOTIDE SEQUENCE [LARGE SCALE GENOMIC DNA]</scope>
    <source>
        <strain evidence="7 8">YS17T</strain>
    </source>
</reference>
<dbReference type="Gene3D" id="3.40.1010.10">
    <property type="entry name" value="Cobalt-precorrin-4 Transmethylase, Domain 1"/>
    <property type="match status" value="1"/>
</dbReference>
<organism evidence="7 8">
    <name type="scientific">Aeromicrobium camelliae</name>
    <dbReference type="NCBI Taxonomy" id="1538144"/>
    <lineage>
        <taxon>Bacteria</taxon>
        <taxon>Bacillati</taxon>
        <taxon>Actinomycetota</taxon>
        <taxon>Actinomycetes</taxon>
        <taxon>Propionibacteriales</taxon>
        <taxon>Nocardioidaceae</taxon>
        <taxon>Aeromicrobium</taxon>
    </lineage>
</organism>
<dbReference type="CDD" id="cd11642">
    <property type="entry name" value="SUMT"/>
    <property type="match status" value="1"/>
</dbReference>
<evidence type="ECO:0000256" key="1">
    <source>
        <dbReference type="ARBA" id="ARBA00012162"/>
    </source>
</evidence>
<evidence type="ECO:0000259" key="6">
    <source>
        <dbReference type="Pfam" id="PF00590"/>
    </source>
</evidence>
<dbReference type="InterPro" id="IPR035996">
    <property type="entry name" value="4pyrrol_Methylase_sf"/>
</dbReference>
<keyword evidence="3 7" id="KW-0808">Transferase</keyword>
<accession>A0A3N6X4Z6</accession>
<protein>
    <recommendedName>
        <fullName evidence="1">uroporphyrinogen-III C-methyltransferase</fullName>
        <ecNumber evidence="1">2.1.1.107</ecNumber>
    </recommendedName>
</protein>
<dbReference type="PANTHER" id="PTHR45790:SF3">
    <property type="entry name" value="S-ADENOSYL-L-METHIONINE-DEPENDENT UROPORPHYRINOGEN III METHYLTRANSFERASE, CHLOROPLASTIC"/>
    <property type="match status" value="1"/>
</dbReference>
<dbReference type="Gene3D" id="3.40.50.720">
    <property type="entry name" value="NAD(P)-binding Rossmann-like Domain"/>
    <property type="match status" value="1"/>
</dbReference>
<dbReference type="GO" id="GO:0019354">
    <property type="term" value="P:siroheme biosynthetic process"/>
    <property type="evidence" value="ECO:0007669"/>
    <property type="project" value="InterPro"/>
</dbReference>
<evidence type="ECO:0000256" key="5">
    <source>
        <dbReference type="ARBA" id="ARBA00023244"/>
    </source>
</evidence>
<dbReference type="Gene3D" id="3.30.950.10">
    <property type="entry name" value="Methyltransferase, Cobalt-precorrin-4 Transmethylase, Domain 2"/>
    <property type="match status" value="1"/>
</dbReference>
<dbReference type="InterPro" id="IPR014777">
    <property type="entry name" value="4pyrrole_Mease_sub1"/>
</dbReference>
<gene>
    <name evidence="7" type="primary">cobA</name>
    <name evidence="7" type="ORF">EHW97_05675</name>
</gene>
<proteinExistence type="predicted"/>
<dbReference type="InterPro" id="IPR014776">
    <property type="entry name" value="4pyrrole_Mease_sub2"/>
</dbReference>
<dbReference type="PANTHER" id="PTHR45790">
    <property type="entry name" value="SIROHEME SYNTHASE-RELATED"/>
    <property type="match status" value="1"/>
</dbReference>
<keyword evidence="2 7" id="KW-0489">Methyltransferase</keyword>
<dbReference type="InterPro" id="IPR050161">
    <property type="entry name" value="Siro_Cobalamin_biosynth"/>
</dbReference>
<sequence>MTYSLSVAQRHVVLVGAGPRTAATIAELRTEGATVTVVAEALDATLEDLADRGHVRWARSLGPDLIASADVLIRETVAGPTDQHSSTALGSVTLVGGGPGDPGLMSLAGREAIEKADVIVTDRLVPHAVLAWAGPDTEIIDVAKVPHGRFTPQQEINRILVEAARSGRHAVRLKGGDNFVFGRGGEELLACAEAGVPARVIPGLSSALAVPAAAGIPLTHRGLTQGFTVVSGHVAPDDPTSSVDWDGLATGGLTIVVLMGVRQLGAITRRLVAAGMASSTPAAIIADGTLPSQRVVRSTVATLADAAAAEGIGAPAITVIGAVAALELAP</sequence>
<dbReference type="GO" id="GO:0032259">
    <property type="term" value="P:methylation"/>
    <property type="evidence" value="ECO:0007669"/>
    <property type="project" value="UniProtKB-KW"/>
</dbReference>
<dbReference type="InterPro" id="IPR000878">
    <property type="entry name" value="4pyrrol_Mease"/>
</dbReference>
<evidence type="ECO:0000256" key="2">
    <source>
        <dbReference type="ARBA" id="ARBA00022603"/>
    </source>
</evidence>
<evidence type="ECO:0000256" key="3">
    <source>
        <dbReference type="ARBA" id="ARBA00022679"/>
    </source>
</evidence>
<dbReference type="EC" id="2.1.1.107" evidence="1"/>
<dbReference type="NCBIfam" id="TIGR01469">
    <property type="entry name" value="cobA_cysG_Cterm"/>
    <property type="match status" value="1"/>
</dbReference>
<comment type="caution">
    <text evidence="7">The sequence shown here is derived from an EMBL/GenBank/DDBJ whole genome shotgun (WGS) entry which is preliminary data.</text>
</comment>
<name>A0A3N6X4Z6_9ACTN</name>
<dbReference type="FunFam" id="3.30.950.10:FF:000001">
    <property type="entry name" value="Siroheme synthase"/>
    <property type="match status" value="1"/>
</dbReference>
<evidence type="ECO:0000256" key="4">
    <source>
        <dbReference type="ARBA" id="ARBA00022691"/>
    </source>
</evidence>
<dbReference type="OrthoDB" id="9815856at2"/>
<dbReference type="InterPro" id="IPR006366">
    <property type="entry name" value="CobA/CysG_C"/>
</dbReference>
<dbReference type="AlphaFoldDB" id="A0A3N6X4Z6"/>
<dbReference type="SUPFAM" id="SSF53790">
    <property type="entry name" value="Tetrapyrrole methylase"/>
    <property type="match status" value="1"/>
</dbReference>
<evidence type="ECO:0000313" key="7">
    <source>
        <dbReference type="EMBL" id="RQN08738.1"/>
    </source>
</evidence>
<dbReference type="GO" id="GO:0004851">
    <property type="term" value="F:uroporphyrin-III C-methyltransferase activity"/>
    <property type="evidence" value="ECO:0007669"/>
    <property type="project" value="UniProtKB-EC"/>
</dbReference>
<keyword evidence="4" id="KW-0949">S-adenosyl-L-methionine</keyword>
<keyword evidence="8" id="KW-1185">Reference proteome</keyword>
<dbReference type="NCBIfam" id="NF004790">
    <property type="entry name" value="PRK06136.1"/>
    <property type="match status" value="1"/>
</dbReference>
<dbReference type="Pfam" id="PF00590">
    <property type="entry name" value="TP_methylase"/>
    <property type="match status" value="1"/>
</dbReference>
<feature type="domain" description="Tetrapyrrole methylase" evidence="6">
    <location>
        <begin position="92"/>
        <end position="303"/>
    </location>
</feature>
<evidence type="ECO:0000313" key="8">
    <source>
        <dbReference type="Proteomes" id="UP000275225"/>
    </source>
</evidence>
<dbReference type="Proteomes" id="UP000275225">
    <property type="component" value="Unassembled WGS sequence"/>
</dbReference>
<dbReference type="Pfam" id="PF13241">
    <property type="entry name" value="NAD_binding_7"/>
    <property type="match status" value="1"/>
</dbReference>
<dbReference type="EMBL" id="RQJX01000005">
    <property type="protein sequence ID" value="RQN08738.1"/>
    <property type="molecule type" value="Genomic_DNA"/>
</dbReference>
<keyword evidence="5" id="KW-0627">Porphyrin biosynthesis</keyword>